<reference evidence="17 18" key="1">
    <citation type="submission" date="2018-12" db="EMBL/GenBank/DDBJ databases">
        <authorList>
            <consortium name="Pathogen Informatics"/>
        </authorList>
    </citation>
    <scope>NUCLEOTIDE SEQUENCE [LARGE SCALE GENOMIC DNA]</scope>
    <source>
        <strain evidence="17 18">NCTC9695</strain>
    </source>
</reference>
<comment type="cofactor">
    <cofactor evidence="1">
        <name>Zn(2+)</name>
        <dbReference type="ChEBI" id="CHEBI:29105"/>
    </cofactor>
</comment>
<evidence type="ECO:0000256" key="14">
    <source>
        <dbReference type="ARBA" id="ARBA00044632"/>
    </source>
</evidence>
<dbReference type="InterPro" id="IPR015886">
    <property type="entry name" value="H2TH_FPG"/>
</dbReference>
<evidence type="ECO:0000256" key="10">
    <source>
        <dbReference type="ARBA" id="ARBA00023204"/>
    </source>
</evidence>
<keyword evidence="5" id="KW-0227">DNA damage</keyword>
<dbReference type="InterPro" id="IPR015887">
    <property type="entry name" value="DNA_glyclase_Znf_dom_DNA_BS"/>
</dbReference>
<keyword evidence="6 15" id="KW-0863">Zinc-finger</keyword>
<evidence type="ECO:0000256" key="2">
    <source>
        <dbReference type="ARBA" id="ARBA00009409"/>
    </source>
</evidence>
<keyword evidence="7 17" id="KW-0378">Hydrolase</keyword>
<sequence>MDNHVVVGVGNIYANESLFHAGISPARAACDLSRADCDRLAAEIKAVLRRAIDAGGSTLRDFVDSEGKPGYFQQTYMVYNRQEEPCRLCGTPIRQIRQGQRSTYYCPLCQP</sequence>
<dbReference type="AlphaFoldDB" id="A0A3S4HM35"/>
<dbReference type="GO" id="GO:0140078">
    <property type="term" value="F:class I DNA-(apurinic or apyrimidinic site) endonuclease activity"/>
    <property type="evidence" value="ECO:0007669"/>
    <property type="project" value="UniProtKB-EC"/>
</dbReference>
<dbReference type="InterPro" id="IPR010663">
    <property type="entry name" value="Znf_FPG/IleRS"/>
</dbReference>
<protein>
    <recommendedName>
        <fullName evidence="3">DNA-(apurinic or apyrimidinic site) lyase</fullName>
        <ecNumber evidence="3">4.2.99.18</ecNumber>
    </recommendedName>
</protein>
<evidence type="ECO:0000256" key="4">
    <source>
        <dbReference type="ARBA" id="ARBA00022723"/>
    </source>
</evidence>
<proteinExistence type="inferred from homology"/>
<dbReference type="SUPFAM" id="SSF46946">
    <property type="entry name" value="S13-like H2TH domain"/>
    <property type="match status" value="1"/>
</dbReference>
<dbReference type="EMBL" id="LR134182">
    <property type="protein sequence ID" value="VEB45380.1"/>
    <property type="molecule type" value="Genomic_DNA"/>
</dbReference>
<accession>A0A3S4HM35</accession>
<evidence type="ECO:0000256" key="5">
    <source>
        <dbReference type="ARBA" id="ARBA00022763"/>
    </source>
</evidence>
<comment type="similarity">
    <text evidence="2">Belongs to the FPG family.</text>
</comment>
<evidence type="ECO:0000256" key="13">
    <source>
        <dbReference type="ARBA" id="ARBA00023295"/>
    </source>
</evidence>
<dbReference type="GO" id="GO:0034039">
    <property type="term" value="F:8-oxo-7,8-dihydroguanine DNA N-glycosylase activity"/>
    <property type="evidence" value="ECO:0007669"/>
    <property type="project" value="TreeGrafter"/>
</dbReference>
<evidence type="ECO:0000256" key="3">
    <source>
        <dbReference type="ARBA" id="ARBA00012720"/>
    </source>
</evidence>
<evidence type="ECO:0000256" key="11">
    <source>
        <dbReference type="ARBA" id="ARBA00023239"/>
    </source>
</evidence>
<dbReference type="FunFam" id="1.10.8.50:FF:000003">
    <property type="entry name" value="Formamidopyrimidine-DNA glycosylase"/>
    <property type="match status" value="1"/>
</dbReference>
<dbReference type="InterPro" id="IPR010979">
    <property type="entry name" value="Ribosomal_uS13-like_H2TH"/>
</dbReference>
<evidence type="ECO:0000256" key="1">
    <source>
        <dbReference type="ARBA" id="ARBA00001947"/>
    </source>
</evidence>
<keyword evidence="12" id="KW-0511">Multifunctional enzyme</keyword>
<dbReference type="SMART" id="SM01232">
    <property type="entry name" value="H2TH"/>
    <property type="match status" value="1"/>
</dbReference>
<evidence type="ECO:0000256" key="6">
    <source>
        <dbReference type="ARBA" id="ARBA00022771"/>
    </source>
</evidence>
<dbReference type="PROSITE" id="PS51066">
    <property type="entry name" value="ZF_FPG_2"/>
    <property type="match status" value="1"/>
</dbReference>
<dbReference type="Pfam" id="PF06827">
    <property type="entry name" value="zf-FPG_IleRS"/>
    <property type="match status" value="1"/>
</dbReference>
<keyword evidence="13 17" id="KW-0326">Glycosidase</keyword>
<keyword evidence="4" id="KW-0479">Metal-binding</keyword>
<evidence type="ECO:0000256" key="8">
    <source>
        <dbReference type="ARBA" id="ARBA00022833"/>
    </source>
</evidence>
<dbReference type="Proteomes" id="UP000275777">
    <property type="component" value="Chromosome"/>
</dbReference>
<dbReference type="PANTHER" id="PTHR22993">
    <property type="entry name" value="FORMAMIDOPYRIMIDINE-DNA GLYCOSYLASE"/>
    <property type="match status" value="1"/>
</dbReference>
<keyword evidence="11" id="KW-0456">Lyase</keyword>
<evidence type="ECO:0000256" key="9">
    <source>
        <dbReference type="ARBA" id="ARBA00023125"/>
    </source>
</evidence>
<keyword evidence="10" id="KW-0234">DNA repair</keyword>
<evidence type="ECO:0000256" key="15">
    <source>
        <dbReference type="PROSITE-ProRule" id="PRU00391"/>
    </source>
</evidence>
<dbReference type="GO" id="GO:0006284">
    <property type="term" value="P:base-excision repair"/>
    <property type="evidence" value="ECO:0007669"/>
    <property type="project" value="InterPro"/>
</dbReference>
<dbReference type="GO" id="GO:0003684">
    <property type="term" value="F:damaged DNA binding"/>
    <property type="evidence" value="ECO:0007669"/>
    <property type="project" value="InterPro"/>
</dbReference>
<dbReference type="InterPro" id="IPR000214">
    <property type="entry name" value="Znf_DNA_glyclase/AP_lyase"/>
</dbReference>
<dbReference type="PROSITE" id="PS01242">
    <property type="entry name" value="ZF_FPG_1"/>
    <property type="match status" value="1"/>
</dbReference>
<keyword evidence="8" id="KW-0862">Zinc</keyword>
<evidence type="ECO:0000313" key="17">
    <source>
        <dbReference type="EMBL" id="VEB45380.1"/>
    </source>
</evidence>
<keyword evidence="9" id="KW-0238">DNA-binding</keyword>
<feature type="domain" description="FPG-type" evidence="16">
    <location>
        <begin position="77"/>
        <end position="111"/>
    </location>
</feature>
<dbReference type="Gene3D" id="1.10.8.50">
    <property type="match status" value="1"/>
</dbReference>
<gene>
    <name evidence="17" type="primary">mutM</name>
    <name evidence="17" type="ORF">NCTC9695_05892</name>
</gene>
<evidence type="ECO:0000259" key="16">
    <source>
        <dbReference type="PROSITE" id="PS51066"/>
    </source>
</evidence>
<evidence type="ECO:0000256" key="7">
    <source>
        <dbReference type="ARBA" id="ARBA00022801"/>
    </source>
</evidence>
<dbReference type="GO" id="GO:0008270">
    <property type="term" value="F:zinc ion binding"/>
    <property type="evidence" value="ECO:0007669"/>
    <property type="project" value="UniProtKB-KW"/>
</dbReference>
<dbReference type="Pfam" id="PF06831">
    <property type="entry name" value="H2TH"/>
    <property type="match status" value="1"/>
</dbReference>
<dbReference type="SUPFAM" id="SSF57716">
    <property type="entry name" value="Glucocorticoid receptor-like (DNA-binding domain)"/>
    <property type="match status" value="1"/>
</dbReference>
<dbReference type="EC" id="4.2.99.18" evidence="3"/>
<evidence type="ECO:0000313" key="18">
    <source>
        <dbReference type="Proteomes" id="UP000275777"/>
    </source>
</evidence>
<dbReference type="PANTHER" id="PTHR22993:SF9">
    <property type="entry name" value="FORMAMIDOPYRIMIDINE-DNA GLYCOSYLASE"/>
    <property type="match status" value="1"/>
</dbReference>
<evidence type="ECO:0000256" key="12">
    <source>
        <dbReference type="ARBA" id="ARBA00023268"/>
    </source>
</evidence>
<comment type="catalytic activity">
    <reaction evidence="14">
        <text>2'-deoxyribonucleotide-(2'-deoxyribose 5'-phosphate)-2'-deoxyribonucleotide-DNA = a 3'-end 2'-deoxyribonucleotide-(2,3-dehydro-2,3-deoxyribose 5'-phosphate)-DNA + a 5'-end 5'-phospho-2'-deoxyribonucleoside-DNA + H(+)</text>
        <dbReference type="Rhea" id="RHEA:66592"/>
        <dbReference type="Rhea" id="RHEA-COMP:13180"/>
        <dbReference type="Rhea" id="RHEA-COMP:16897"/>
        <dbReference type="Rhea" id="RHEA-COMP:17067"/>
        <dbReference type="ChEBI" id="CHEBI:15378"/>
        <dbReference type="ChEBI" id="CHEBI:136412"/>
        <dbReference type="ChEBI" id="CHEBI:157695"/>
        <dbReference type="ChEBI" id="CHEBI:167181"/>
        <dbReference type="EC" id="4.2.99.18"/>
    </reaction>
</comment>
<organism evidence="17 18">
    <name type="scientific">Chromobacterium violaceum</name>
    <dbReference type="NCBI Taxonomy" id="536"/>
    <lineage>
        <taxon>Bacteria</taxon>
        <taxon>Pseudomonadati</taxon>
        <taxon>Pseudomonadota</taxon>
        <taxon>Betaproteobacteria</taxon>
        <taxon>Neisseriales</taxon>
        <taxon>Chromobacteriaceae</taxon>
        <taxon>Chromobacterium</taxon>
    </lineage>
</organism>
<name>A0A3S4HM35_CHRVL</name>